<protein>
    <recommendedName>
        <fullName evidence="9">CN hydrolase domain-containing protein</fullName>
    </recommendedName>
</protein>
<keyword evidence="7" id="KW-0012">Acyltransferase</keyword>
<dbReference type="GO" id="GO:0005886">
    <property type="term" value="C:plasma membrane"/>
    <property type="evidence" value="ECO:0007669"/>
    <property type="project" value="UniProtKB-SubCell"/>
</dbReference>
<dbReference type="Pfam" id="PF20154">
    <property type="entry name" value="LNT_N"/>
    <property type="match status" value="1"/>
</dbReference>
<dbReference type="CDD" id="cd07571">
    <property type="entry name" value="ALP_N-acyl_transferase"/>
    <property type="match status" value="1"/>
</dbReference>
<evidence type="ECO:0000256" key="5">
    <source>
        <dbReference type="ARBA" id="ARBA00022989"/>
    </source>
</evidence>
<dbReference type="SUPFAM" id="SSF56317">
    <property type="entry name" value="Carbon-nitrogen hydrolase"/>
    <property type="match status" value="1"/>
</dbReference>
<organism evidence="10">
    <name type="scientific">marine sediment metagenome</name>
    <dbReference type="NCBI Taxonomy" id="412755"/>
    <lineage>
        <taxon>unclassified sequences</taxon>
        <taxon>metagenomes</taxon>
        <taxon>ecological metagenomes</taxon>
    </lineage>
</organism>
<dbReference type="HAMAP" id="MF_01148">
    <property type="entry name" value="Lnt"/>
    <property type="match status" value="1"/>
</dbReference>
<keyword evidence="2" id="KW-1003">Cell membrane</keyword>
<feature type="transmembrane region" description="Helical" evidence="8">
    <location>
        <begin position="7"/>
        <end position="24"/>
    </location>
</feature>
<comment type="subcellular location">
    <subcellularLocation>
        <location evidence="1">Cell membrane</location>
        <topology evidence="1">Multi-pass membrane protein</topology>
    </subcellularLocation>
</comment>
<reference evidence="10" key="1">
    <citation type="journal article" date="2015" name="Nature">
        <title>Complex archaea that bridge the gap between prokaryotes and eukaryotes.</title>
        <authorList>
            <person name="Spang A."/>
            <person name="Saw J.H."/>
            <person name="Jorgensen S.L."/>
            <person name="Zaremba-Niedzwiedzka K."/>
            <person name="Martijn J."/>
            <person name="Lind A.E."/>
            <person name="van Eijk R."/>
            <person name="Schleper C."/>
            <person name="Guy L."/>
            <person name="Ettema T.J."/>
        </authorList>
    </citation>
    <scope>NUCLEOTIDE SEQUENCE</scope>
</reference>
<evidence type="ECO:0000256" key="1">
    <source>
        <dbReference type="ARBA" id="ARBA00004651"/>
    </source>
</evidence>
<keyword evidence="6 8" id="KW-0472">Membrane</keyword>
<evidence type="ECO:0000256" key="3">
    <source>
        <dbReference type="ARBA" id="ARBA00022679"/>
    </source>
</evidence>
<dbReference type="GO" id="GO:0016410">
    <property type="term" value="F:N-acyltransferase activity"/>
    <property type="evidence" value="ECO:0007669"/>
    <property type="project" value="InterPro"/>
</dbReference>
<feature type="transmembrane region" description="Helical" evidence="8">
    <location>
        <begin position="117"/>
        <end position="135"/>
    </location>
</feature>
<sequence>MTLRSAAWMRFGAAVLAGVVAAFGQAPYDLPLVLLAALAAVLLIYRSVATSRQAAAIGWGFGFGYFIHGWSWLVSPFMVDPERYAWMAPFAVVGLTGGLALFWAAAFYGARRLSAQVWPLIFVLPAAEMVRGYLFTGFPWGMFSQSLVNHWPGQGLSLIGPYGMTLAVVALAVAVVQRARGSVLRQAAVWGARVCTVLALTVPFGGPDVVLTQHMIRMVQPNAAQKDKWDPGKIPEFFDRQLALTSAPPAQGDAAPDLILWSETAIAWPLDLAHGALTYISEAAAGTPVVLGVQRRDDMAYFNSAVLLGPDAEVVQTYDKHHLVPFGEYIPFGDILGRIGLRGMAAQFGSGFSSGPGAELMDLGDMGAALPLICYEAVFARDVNAAPARPAFLMQLTNDAWFGKGQGPLQHLAQARMRAIEQGLPMARVANTGVSAMIDPWGRITKSLALNQAGFLDARLPAPSPATPYSRWGEWPFLFITLAGFALVILRNRRNLKFDHRGRHS</sequence>
<feature type="transmembrane region" description="Helical" evidence="8">
    <location>
        <begin position="155"/>
        <end position="176"/>
    </location>
</feature>
<evidence type="ECO:0000313" key="10">
    <source>
        <dbReference type="EMBL" id="KKN77356.1"/>
    </source>
</evidence>
<dbReference type="PANTHER" id="PTHR38686:SF1">
    <property type="entry name" value="APOLIPOPROTEIN N-ACYLTRANSFERASE"/>
    <property type="match status" value="1"/>
</dbReference>
<evidence type="ECO:0000256" key="8">
    <source>
        <dbReference type="SAM" id="Phobius"/>
    </source>
</evidence>
<keyword evidence="3" id="KW-0808">Transferase</keyword>
<feature type="transmembrane region" description="Helical" evidence="8">
    <location>
        <begin position="55"/>
        <end position="74"/>
    </location>
</feature>
<dbReference type="NCBIfam" id="TIGR00546">
    <property type="entry name" value="lnt"/>
    <property type="match status" value="1"/>
</dbReference>
<evidence type="ECO:0000259" key="9">
    <source>
        <dbReference type="PROSITE" id="PS50263"/>
    </source>
</evidence>
<feature type="transmembrane region" description="Helical" evidence="8">
    <location>
        <begin position="472"/>
        <end position="490"/>
    </location>
</feature>
<proteinExistence type="inferred from homology"/>
<dbReference type="InterPro" id="IPR045378">
    <property type="entry name" value="LNT_N"/>
</dbReference>
<name>A0A0F9VV94_9ZZZZ</name>
<dbReference type="PANTHER" id="PTHR38686">
    <property type="entry name" value="APOLIPOPROTEIN N-ACYLTRANSFERASE"/>
    <property type="match status" value="1"/>
</dbReference>
<feature type="domain" description="CN hydrolase" evidence="9">
    <location>
        <begin position="219"/>
        <end position="462"/>
    </location>
</feature>
<dbReference type="Gene3D" id="3.60.110.10">
    <property type="entry name" value="Carbon-nitrogen hydrolase"/>
    <property type="match status" value="1"/>
</dbReference>
<dbReference type="InterPro" id="IPR036526">
    <property type="entry name" value="C-N_Hydrolase_sf"/>
</dbReference>
<dbReference type="EMBL" id="LAZR01000280">
    <property type="protein sequence ID" value="KKN77356.1"/>
    <property type="molecule type" value="Genomic_DNA"/>
</dbReference>
<dbReference type="Pfam" id="PF00795">
    <property type="entry name" value="CN_hydrolase"/>
    <property type="match status" value="1"/>
</dbReference>
<dbReference type="GO" id="GO:0042158">
    <property type="term" value="P:lipoprotein biosynthetic process"/>
    <property type="evidence" value="ECO:0007669"/>
    <property type="project" value="InterPro"/>
</dbReference>
<keyword evidence="5 8" id="KW-1133">Transmembrane helix</keyword>
<evidence type="ECO:0000256" key="4">
    <source>
        <dbReference type="ARBA" id="ARBA00022692"/>
    </source>
</evidence>
<gene>
    <name evidence="10" type="ORF">LCGC14_0361260</name>
</gene>
<dbReference type="InterPro" id="IPR003010">
    <property type="entry name" value="C-N_Hydrolase"/>
</dbReference>
<dbReference type="InterPro" id="IPR004563">
    <property type="entry name" value="Apolipo_AcylTrfase"/>
</dbReference>
<dbReference type="PROSITE" id="PS50263">
    <property type="entry name" value="CN_HYDROLASE"/>
    <property type="match status" value="1"/>
</dbReference>
<feature type="transmembrane region" description="Helical" evidence="8">
    <location>
        <begin position="30"/>
        <end position="48"/>
    </location>
</feature>
<evidence type="ECO:0000256" key="6">
    <source>
        <dbReference type="ARBA" id="ARBA00023136"/>
    </source>
</evidence>
<evidence type="ECO:0000256" key="7">
    <source>
        <dbReference type="ARBA" id="ARBA00023315"/>
    </source>
</evidence>
<comment type="caution">
    <text evidence="10">The sequence shown here is derived from an EMBL/GenBank/DDBJ whole genome shotgun (WGS) entry which is preliminary data.</text>
</comment>
<keyword evidence="4 8" id="KW-0812">Transmembrane</keyword>
<feature type="transmembrane region" description="Helical" evidence="8">
    <location>
        <begin position="188"/>
        <end position="206"/>
    </location>
</feature>
<evidence type="ECO:0000256" key="2">
    <source>
        <dbReference type="ARBA" id="ARBA00022475"/>
    </source>
</evidence>
<dbReference type="AlphaFoldDB" id="A0A0F9VV94"/>
<feature type="transmembrane region" description="Helical" evidence="8">
    <location>
        <begin position="86"/>
        <end position="110"/>
    </location>
</feature>
<accession>A0A0F9VV94</accession>